<dbReference type="PANTHER" id="PTHR21349">
    <property type="entry name" value="50S RIBOSOMAL PROTEIN L21"/>
    <property type="match status" value="1"/>
</dbReference>
<dbReference type="InterPro" id="IPR028909">
    <property type="entry name" value="bL21-like"/>
</dbReference>
<evidence type="ECO:0000256" key="3">
    <source>
        <dbReference type="ARBA" id="ARBA00023274"/>
    </source>
</evidence>
<dbReference type="Proteomes" id="UP000609531">
    <property type="component" value="Unassembled WGS sequence"/>
</dbReference>
<comment type="subunit">
    <text evidence="4">Part of the 50S ribosomal subunit. Contacts protein L20.</text>
</comment>
<comment type="caution">
    <text evidence="7">The sequence shown here is derived from an EMBL/GenBank/DDBJ whole genome shotgun (WGS) entry which is preliminary data.</text>
</comment>
<feature type="compositionally biased region" description="Basic residues" evidence="6">
    <location>
        <begin position="78"/>
        <end position="89"/>
    </location>
</feature>
<dbReference type="HAMAP" id="MF_01363">
    <property type="entry name" value="Ribosomal_bL21"/>
    <property type="match status" value="1"/>
</dbReference>
<keyword evidence="4 5" id="KW-0694">RNA-binding</keyword>
<evidence type="ECO:0000256" key="4">
    <source>
        <dbReference type="HAMAP-Rule" id="MF_01363"/>
    </source>
</evidence>
<evidence type="ECO:0000313" key="7">
    <source>
        <dbReference type="EMBL" id="MBJ3775045.1"/>
    </source>
</evidence>
<gene>
    <name evidence="4 7" type="primary">rplU</name>
    <name evidence="7" type="ORF">JCR33_05060</name>
</gene>
<dbReference type="AlphaFoldDB" id="A0A934MFL3"/>
<evidence type="ECO:0000256" key="2">
    <source>
        <dbReference type="ARBA" id="ARBA00022980"/>
    </source>
</evidence>
<name>A0A934MFL3_9HYPH</name>
<reference evidence="7" key="1">
    <citation type="submission" date="2020-12" db="EMBL/GenBank/DDBJ databases">
        <title>Bacterial taxonomy.</title>
        <authorList>
            <person name="Pan X."/>
        </authorList>
    </citation>
    <scope>NUCLEOTIDE SEQUENCE</scope>
    <source>
        <strain evidence="7">B2012</strain>
    </source>
</reference>
<dbReference type="PANTHER" id="PTHR21349:SF0">
    <property type="entry name" value="LARGE RIBOSOMAL SUBUNIT PROTEIN BL21M"/>
    <property type="match status" value="1"/>
</dbReference>
<accession>A0A934MFL3</accession>
<dbReference type="EMBL" id="JAEKJA010000003">
    <property type="protein sequence ID" value="MBJ3775045.1"/>
    <property type="molecule type" value="Genomic_DNA"/>
</dbReference>
<dbReference type="GO" id="GO:1990904">
    <property type="term" value="C:ribonucleoprotein complex"/>
    <property type="evidence" value="ECO:0007669"/>
    <property type="project" value="UniProtKB-KW"/>
</dbReference>
<dbReference type="Pfam" id="PF00829">
    <property type="entry name" value="Ribosomal_L21p"/>
    <property type="match status" value="1"/>
</dbReference>
<dbReference type="GO" id="GO:0019843">
    <property type="term" value="F:rRNA binding"/>
    <property type="evidence" value="ECO:0007669"/>
    <property type="project" value="UniProtKB-UniRule"/>
</dbReference>
<proteinExistence type="inferred from homology"/>
<feature type="region of interest" description="Disordered" evidence="6">
    <location>
        <begin position="78"/>
        <end position="105"/>
    </location>
</feature>
<evidence type="ECO:0000256" key="5">
    <source>
        <dbReference type="RuleBase" id="RU000562"/>
    </source>
</evidence>
<keyword evidence="4 5" id="KW-0699">rRNA-binding</keyword>
<evidence type="ECO:0000313" key="8">
    <source>
        <dbReference type="Proteomes" id="UP000609531"/>
    </source>
</evidence>
<dbReference type="SUPFAM" id="SSF141091">
    <property type="entry name" value="L21p-like"/>
    <property type="match status" value="1"/>
</dbReference>
<dbReference type="NCBIfam" id="TIGR00061">
    <property type="entry name" value="L21"/>
    <property type="match status" value="1"/>
</dbReference>
<dbReference type="GO" id="GO:0005737">
    <property type="term" value="C:cytoplasm"/>
    <property type="evidence" value="ECO:0007669"/>
    <property type="project" value="UniProtKB-ARBA"/>
</dbReference>
<organism evidence="7 8">
    <name type="scientific">Acuticoccus mangrovi</name>
    <dbReference type="NCBI Taxonomy" id="2796142"/>
    <lineage>
        <taxon>Bacteria</taxon>
        <taxon>Pseudomonadati</taxon>
        <taxon>Pseudomonadota</taxon>
        <taxon>Alphaproteobacteria</taxon>
        <taxon>Hyphomicrobiales</taxon>
        <taxon>Amorphaceae</taxon>
        <taxon>Acuticoccus</taxon>
    </lineage>
</organism>
<dbReference type="InterPro" id="IPR001787">
    <property type="entry name" value="Ribosomal_bL21"/>
</dbReference>
<dbReference type="InterPro" id="IPR036164">
    <property type="entry name" value="bL21-like_sf"/>
</dbReference>
<dbReference type="GO" id="GO:0005840">
    <property type="term" value="C:ribosome"/>
    <property type="evidence" value="ECO:0007669"/>
    <property type="project" value="UniProtKB-KW"/>
</dbReference>
<keyword evidence="3 4" id="KW-0687">Ribonucleoprotein</keyword>
<keyword evidence="8" id="KW-1185">Reference proteome</keyword>
<dbReference type="GO" id="GO:0006412">
    <property type="term" value="P:translation"/>
    <property type="evidence" value="ECO:0007669"/>
    <property type="project" value="UniProtKB-UniRule"/>
</dbReference>
<comment type="function">
    <text evidence="4 5">This protein binds to 23S rRNA in the presence of protein L20.</text>
</comment>
<dbReference type="GO" id="GO:0003735">
    <property type="term" value="F:structural constituent of ribosome"/>
    <property type="evidence" value="ECO:0007669"/>
    <property type="project" value="InterPro"/>
</dbReference>
<evidence type="ECO:0000256" key="1">
    <source>
        <dbReference type="ARBA" id="ARBA00008563"/>
    </source>
</evidence>
<keyword evidence="2 4" id="KW-0689">Ribosomal protein</keyword>
<sequence>MFAVIKTGGKQYKVSPGDELTVETVAGAAGDAVSFSEVLMVGEGESATVGAPIVSGATVLGEIVDQVRGKKIIIFKKRRRQNSRRRNGHRQPLTRVRITEINATA</sequence>
<comment type="similarity">
    <text evidence="1 4 5">Belongs to the bacterial ribosomal protein bL21 family.</text>
</comment>
<protein>
    <recommendedName>
        <fullName evidence="4">Large ribosomal subunit protein bL21</fullName>
    </recommendedName>
</protein>
<evidence type="ECO:0000256" key="6">
    <source>
        <dbReference type="SAM" id="MobiDB-lite"/>
    </source>
</evidence>